<dbReference type="AlphaFoldDB" id="A0AAN7KY12"/>
<name>A0AAN7KY12_TRANT</name>
<reference evidence="1 2" key="1">
    <citation type="journal article" date="2023" name="Hortic Res">
        <title>Pangenome of water caltrop reveals structural variations and asymmetric subgenome divergence after allopolyploidization.</title>
        <authorList>
            <person name="Zhang X."/>
            <person name="Chen Y."/>
            <person name="Wang L."/>
            <person name="Yuan Y."/>
            <person name="Fang M."/>
            <person name="Shi L."/>
            <person name="Lu R."/>
            <person name="Comes H.P."/>
            <person name="Ma Y."/>
            <person name="Chen Y."/>
            <person name="Huang G."/>
            <person name="Zhou Y."/>
            <person name="Zheng Z."/>
            <person name="Qiu Y."/>
        </authorList>
    </citation>
    <scope>NUCLEOTIDE SEQUENCE [LARGE SCALE GENOMIC DNA]</scope>
    <source>
        <strain evidence="1">F231</strain>
    </source>
</reference>
<evidence type="ECO:0000313" key="1">
    <source>
        <dbReference type="EMBL" id="KAK4772060.1"/>
    </source>
</evidence>
<gene>
    <name evidence="1" type="ORF">SAY86_013835</name>
</gene>
<evidence type="ECO:0000313" key="2">
    <source>
        <dbReference type="Proteomes" id="UP001346149"/>
    </source>
</evidence>
<organism evidence="1 2">
    <name type="scientific">Trapa natans</name>
    <name type="common">Water chestnut</name>
    <dbReference type="NCBI Taxonomy" id="22666"/>
    <lineage>
        <taxon>Eukaryota</taxon>
        <taxon>Viridiplantae</taxon>
        <taxon>Streptophyta</taxon>
        <taxon>Embryophyta</taxon>
        <taxon>Tracheophyta</taxon>
        <taxon>Spermatophyta</taxon>
        <taxon>Magnoliopsida</taxon>
        <taxon>eudicotyledons</taxon>
        <taxon>Gunneridae</taxon>
        <taxon>Pentapetalae</taxon>
        <taxon>rosids</taxon>
        <taxon>malvids</taxon>
        <taxon>Myrtales</taxon>
        <taxon>Lythraceae</taxon>
        <taxon>Trapa</taxon>
    </lineage>
</organism>
<keyword evidence="2" id="KW-1185">Reference proteome</keyword>
<proteinExistence type="predicted"/>
<comment type="caution">
    <text evidence="1">The sequence shown here is derived from an EMBL/GenBank/DDBJ whole genome shotgun (WGS) entry which is preliminary data.</text>
</comment>
<sequence>MPHISRRREDDISMEAKEEIESAASTFSQTTCHDCSGLSGTCFWVLAYAFKVEAHGGGYPTQISVRIAISLNFKDSACGFGLYNFWCKPRGISSLKLEDVVQVKENIPEFSWTGTLVEFLTPLHQCLGAAPIRIFDLDGGIINSIKGQIEQTALKVKHEQDLLPEPPETRVGYLFSYFFKARTCQKIVKISYRFSRTAYGFVDMIVHMLHHSIISLDSSIIIHPWKRAKFPVCIASIE</sequence>
<dbReference type="Proteomes" id="UP001346149">
    <property type="component" value="Unassembled WGS sequence"/>
</dbReference>
<protein>
    <submittedName>
        <fullName evidence="1">Uncharacterized protein</fullName>
    </submittedName>
</protein>
<dbReference type="EMBL" id="JAXQNO010000020">
    <property type="protein sequence ID" value="KAK4772060.1"/>
    <property type="molecule type" value="Genomic_DNA"/>
</dbReference>
<accession>A0AAN7KY12</accession>